<evidence type="ECO:0000313" key="1">
    <source>
        <dbReference type="EMBL" id="ALL67238.1"/>
    </source>
</evidence>
<organism evidence="1 2">
    <name type="scientific">Paraburkholderia caribensis MBA4</name>
    <dbReference type="NCBI Taxonomy" id="1323664"/>
    <lineage>
        <taxon>Bacteria</taxon>
        <taxon>Pseudomonadati</taxon>
        <taxon>Pseudomonadota</taxon>
        <taxon>Betaproteobacteria</taxon>
        <taxon>Burkholderiales</taxon>
        <taxon>Burkholderiaceae</taxon>
        <taxon>Paraburkholderia</taxon>
    </lineage>
</organism>
<reference evidence="1 2" key="1">
    <citation type="journal article" date="2014" name="Genome Announc.">
        <title>Draft Genome Sequence of the Haloacid-Degrading Burkholderia caribensis Strain MBA4.</title>
        <authorList>
            <person name="Pan Y."/>
            <person name="Kong K.F."/>
            <person name="Tsang J.S."/>
        </authorList>
    </citation>
    <scope>NUCLEOTIDE SEQUENCE [LARGE SCALE GENOMIC DNA]</scope>
    <source>
        <strain evidence="1 2">MBA4</strain>
    </source>
</reference>
<name>A0A0P0RF67_9BURK</name>
<proteinExistence type="predicted"/>
<gene>
    <name evidence="1" type="ORF">K788_0005219</name>
</gene>
<sequence length="58" mass="5923">MGFLSVCVAGRCAALSATSVSGLRGAAKASDAHQATMHVANAIRRATTPIFFRLDACA</sequence>
<protein>
    <submittedName>
        <fullName evidence="1">Uncharacterized protein</fullName>
    </submittedName>
</protein>
<dbReference type="KEGG" id="bcai:K788_0005219"/>
<accession>A0A0P0RF67</accession>
<dbReference type="EMBL" id="CP012747">
    <property type="protein sequence ID" value="ALL67238.1"/>
    <property type="molecule type" value="Genomic_DNA"/>
</dbReference>
<evidence type="ECO:0000313" key="2">
    <source>
        <dbReference type="Proteomes" id="UP000019146"/>
    </source>
</evidence>
<dbReference type="Proteomes" id="UP000019146">
    <property type="component" value="Chromosome 2"/>
</dbReference>
<dbReference type="AlphaFoldDB" id="A0A0P0RF67"/>